<gene>
    <name evidence="16" type="primary">rexo2</name>
</gene>
<dbReference type="FunFam" id="3.30.420.10:FF:000003">
    <property type="entry name" value="Oligoribonuclease"/>
    <property type="match status" value="1"/>
</dbReference>
<dbReference type="AlphaFoldDB" id="A0A803JJ01"/>
<evidence type="ECO:0000256" key="7">
    <source>
        <dbReference type="ARBA" id="ARBA00023242"/>
    </source>
</evidence>
<evidence type="ECO:0000256" key="3">
    <source>
        <dbReference type="ARBA" id="ARBA00022722"/>
    </source>
</evidence>
<keyword evidence="6 13" id="KW-0694">RNA-binding</keyword>
<reference evidence="16" key="1">
    <citation type="journal article" date="2010" name="Science">
        <title>The genome of the Western clawed frog Xenopus tropicalis.</title>
        <authorList>
            <person name="Hellsten U."/>
            <person name="Harland R.M."/>
            <person name="Gilchrist M.J."/>
            <person name="Hendrix D."/>
            <person name="Jurka J."/>
            <person name="Kapitonov V."/>
            <person name="Ovcharenko I."/>
            <person name="Putnam N.H."/>
            <person name="Shu S."/>
            <person name="Taher L."/>
            <person name="Blitz I.L."/>
            <person name="Blumberg B."/>
            <person name="Dichmann D.S."/>
            <person name="Dubchak I."/>
            <person name="Amaya E."/>
            <person name="Detter J.C."/>
            <person name="Fletcher R."/>
            <person name="Gerhard D.S."/>
            <person name="Goodstein D."/>
            <person name="Graves T."/>
            <person name="Grigoriev I.V."/>
            <person name="Grimwood J."/>
            <person name="Kawashima T."/>
            <person name="Lindquist E."/>
            <person name="Lucas S.M."/>
            <person name="Mead P.E."/>
            <person name="Mitros T."/>
            <person name="Ogino H."/>
            <person name="Ohta Y."/>
            <person name="Poliakov A.V."/>
            <person name="Pollet N."/>
            <person name="Robert J."/>
            <person name="Salamov A."/>
            <person name="Sater A.K."/>
            <person name="Schmutz J."/>
            <person name="Terry A."/>
            <person name="Vize P.D."/>
            <person name="Warren W.C."/>
            <person name="Wells D."/>
            <person name="Wills A."/>
            <person name="Wilson R.K."/>
            <person name="Zimmerman L.B."/>
            <person name="Zorn A.M."/>
            <person name="Grainger R."/>
            <person name="Grammer T."/>
            <person name="Khokha M.K."/>
            <person name="Richardson P.M."/>
            <person name="Rokhsar D.S."/>
        </authorList>
    </citation>
    <scope>NUCLEOTIDE SEQUENCE [LARGE SCALE GENOMIC DNA]</scope>
    <source>
        <strain evidence="16">Nigerian</strain>
    </source>
</reference>
<evidence type="ECO:0000256" key="2">
    <source>
        <dbReference type="ARBA" id="ARBA00009921"/>
    </source>
</evidence>
<dbReference type="SUPFAM" id="SSF53098">
    <property type="entry name" value="Ribonuclease H-like"/>
    <property type="match status" value="1"/>
</dbReference>
<dbReference type="PROSITE" id="PS50102">
    <property type="entry name" value="RRM"/>
    <property type="match status" value="1"/>
</dbReference>
<dbReference type="Bgee" id="ENSXETG00000012648">
    <property type="expression patterns" value="Expressed in testis and 15 other cell types or tissues"/>
</dbReference>
<evidence type="ECO:0000256" key="9">
    <source>
        <dbReference type="ARBA" id="ARBA00057450"/>
    </source>
</evidence>
<dbReference type="Gene3D" id="3.30.70.330">
    <property type="match status" value="1"/>
</dbReference>
<evidence type="ECO:0000256" key="10">
    <source>
        <dbReference type="ARBA" id="ARBA00068437"/>
    </source>
</evidence>
<dbReference type="InterPro" id="IPR000504">
    <property type="entry name" value="RRM_dom"/>
</dbReference>
<dbReference type="InterPro" id="IPR034500">
    <property type="entry name" value="RBM7_RRM"/>
</dbReference>
<evidence type="ECO:0000256" key="6">
    <source>
        <dbReference type="ARBA" id="ARBA00022884"/>
    </source>
</evidence>
<evidence type="ECO:0000256" key="13">
    <source>
        <dbReference type="PROSITE-ProRule" id="PRU00176"/>
    </source>
</evidence>
<dbReference type="InterPro" id="IPR022894">
    <property type="entry name" value="Oligoribonuclease"/>
</dbReference>
<reference evidence="16" key="2">
    <citation type="submission" date="2021-03" db="UniProtKB">
        <authorList>
            <consortium name="Ensembl"/>
        </authorList>
    </citation>
    <scope>IDENTIFICATION</scope>
</reference>
<dbReference type="GeneTree" id="ENSGT00390000009255"/>
<evidence type="ECO:0000256" key="14">
    <source>
        <dbReference type="SAM" id="MobiDB-lite"/>
    </source>
</evidence>
<proteinExistence type="inferred from homology"/>
<keyword evidence="3" id="KW-0540">Nuclease</keyword>
<dbReference type="SMART" id="SM00360">
    <property type="entry name" value="RRM"/>
    <property type="match status" value="1"/>
</dbReference>
<comment type="subunit">
    <text evidence="8">Homodimer. Homotetramer.</text>
</comment>
<dbReference type="CDD" id="cd12592">
    <property type="entry name" value="RRM_RBM7"/>
    <property type="match status" value="1"/>
</dbReference>
<dbReference type="InParanoid" id="A0A803JJ01"/>
<comment type="subcellular location">
    <subcellularLocation>
        <location evidence="1">Nucleus</location>
        <location evidence="1">Nucleoplasm</location>
    </subcellularLocation>
</comment>
<dbReference type="NCBIfam" id="NF003765">
    <property type="entry name" value="PRK05359.1"/>
    <property type="match status" value="1"/>
</dbReference>
<dbReference type="InterPro" id="IPR012337">
    <property type="entry name" value="RNaseH-like_sf"/>
</dbReference>
<comment type="similarity">
    <text evidence="2">Belongs to the oligoribonuclease family.</text>
</comment>
<dbReference type="InterPro" id="IPR013520">
    <property type="entry name" value="Ribonucl_H"/>
</dbReference>
<dbReference type="GO" id="GO:0000175">
    <property type="term" value="F:3'-5'-RNA exonuclease activity"/>
    <property type="evidence" value="ECO:0007669"/>
    <property type="project" value="InterPro"/>
</dbReference>
<organism evidence="16">
    <name type="scientific">Xenopus tropicalis</name>
    <name type="common">Western clawed frog</name>
    <name type="synonym">Silurana tropicalis</name>
    <dbReference type="NCBI Taxonomy" id="8364"/>
    <lineage>
        <taxon>Eukaryota</taxon>
        <taxon>Metazoa</taxon>
        <taxon>Chordata</taxon>
        <taxon>Craniata</taxon>
        <taxon>Vertebrata</taxon>
        <taxon>Euteleostomi</taxon>
        <taxon>Amphibia</taxon>
        <taxon>Batrachia</taxon>
        <taxon>Anura</taxon>
        <taxon>Pipoidea</taxon>
        <taxon>Pipidae</taxon>
        <taxon>Xenopodinae</taxon>
        <taxon>Xenopus</taxon>
        <taxon>Silurana</taxon>
    </lineage>
</organism>
<dbReference type="Gene3D" id="3.30.420.10">
    <property type="entry name" value="Ribonuclease H-like superfamily/Ribonuclease H"/>
    <property type="match status" value="1"/>
</dbReference>
<evidence type="ECO:0000313" key="16">
    <source>
        <dbReference type="Ensembl" id="ENSXETP00000107907"/>
    </source>
</evidence>
<dbReference type="SMART" id="SM00479">
    <property type="entry name" value="EXOIII"/>
    <property type="match status" value="1"/>
</dbReference>
<keyword evidence="7" id="KW-0539">Nucleus</keyword>
<keyword evidence="4" id="KW-0378">Hydrolase</keyword>
<dbReference type="PANTHER" id="PTHR13798">
    <property type="entry name" value="RNA BINDING MOTIF RBM PROTEIN -RELATED"/>
    <property type="match status" value="1"/>
</dbReference>
<dbReference type="SUPFAM" id="SSF54928">
    <property type="entry name" value="RNA-binding domain, RBD"/>
    <property type="match status" value="1"/>
</dbReference>
<dbReference type="CDD" id="cd06135">
    <property type="entry name" value="Orn"/>
    <property type="match status" value="1"/>
</dbReference>
<dbReference type="GO" id="GO:0003723">
    <property type="term" value="F:RNA binding"/>
    <property type="evidence" value="ECO:0007669"/>
    <property type="project" value="UniProtKB-UniRule"/>
</dbReference>
<dbReference type="InterPro" id="IPR036397">
    <property type="entry name" value="RNaseH_sf"/>
</dbReference>
<dbReference type="Pfam" id="PF00929">
    <property type="entry name" value="RNase_T"/>
    <property type="match status" value="1"/>
</dbReference>
<keyword evidence="5" id="KW-0269">Exonuclease</keyword>
<protein>
    <recommendedName>
        <fullName evidence="10">Oligoribonuclease, mitochondrial</fullName>
    </recommendedName>
    <alternativeName>
        <fullName evidence="11">RNA exonuclease 2 homolog</fullName>
    </alternativeName>
    <alternativeName>
        <fullName evidence="12">Small fragment nuclease</fullName>
    </alternativeName>
</protein>
<dbReference type="InterPro" id="IPR052285">
    <property type="entry name" value="NEXT_complex_subunit"/>
</dbReference>
<feature type="compositionally biased region" description="Polar residues" evidence="14">
    <location>
        <begin position="92"/>
        <end position="115"/>
    </location>
</feature>
<dbReference type="PANTHER" id="PTHR13798:SF4">
    <property type="entry name" value="RNA-BINDING PROTEIN 7"/>
    <property type="match status" value="1"/>
</dbReference>
<evidence type="ECO:0000256" key="5">
    <source>
        <dbReference type="ARBA" id="ARBA00022839"/>
    </source>
</evidence>
<sequence length="343" mass="38570">MGAAEADRTLFVGNLDPRATEELLFELFLQAGPAISVKIPKDKDGKPKQFAFVNFKHEESVPYGMSLLNGIKLFGRPLKIQYRSGSKHIPQDGNNSPHSIHTNGNGSPTGASPNGSRYDRNGDYIKSPGHSPVQNLQRSFSSPDNLQRQAVMTGLDIEKDHIIEMACLITDSDLDILAEGPNLIIKQPDELLDGMSDWCKEHHGKSGLTQAVRESKITLQQAEYEFLSFIRQHTPPGVCPLAGNSVHADKKFLDKYMPQFMRHLHYRIIDVSTVKELCRRWNPDEYGLAPKKAASHRALDDIRESIKELQFYRENIFKKNTDGKKRKLLENGEPVKPDSVTNI</sequence>
<dbReference type="Pfam" id="PF00076">
    <property type="entry name" value="RRM_1"/>
    <property type="match status" value="1"/>
</dbReference>
<evidence type="ECO:0000259" key="15">
    <source>
        <dbReference type="PROSITE" id="PS50102"/>
    </source>
</evidence>
<evidence type="ECO:0000256" key="4">
    <source>
        <dbReference type="ARBA" id="ARBA00022801"/>
    </source>
</evidence>
<evidence type="ECO:0000256" key="8">
    <source>
        <dbReference type="ARBA" id="ARBA00046824"/>
    </source>
</evidence>
<feature type="region of interest" description="Disordered" evidence="14">
    <location>
        <begin position="85"/>
        <end position="142"/>
    </location>
</feature>
<evidence type="ECO:0000256" key="1">
    <source>
        <dbReference type="ARBA" id="ARBA00004642"/>
    </source>
</evidence>
<feature type="domain" description="RRM" evidence="15">
    <location>
        <begin position="8"/>
        <end position="85"/>
    </location>
</feature>
<dbReference type="Xenbase" id="XB-GENE-994555">
    <property type="gene designation" value="rexo2"/>
</dbReference>
<name>A0A803JJ01_XENTR</name>
<dbReference type="InterPro" id="IPR012677">
    <property type="entry name" value="Nucleotide-bd_a/b_plait_sf"/>
</dbReference>
<comment type="function">
    <text evidence="9">3'-to-5'exoribonuclease that preferentially degrades DNA and RNA oligonucleotides composed of only two nucleotides. Binds and degrades longer oligonucleotides with a lower affinity. Plays dual roles in mitochondria, scavenging nanoRNAs (small RNA oligonucleotides of &lt;5 nucleotides) that are produced by the degradosome and clearing short RNAs that are generated by RNA processing. Essential for correct initiation of mitochondrial transcription, degrading mitochondrial RNA dinucleotides to prevent RNA-primed transcription at non-canonical sites in the mitochondrial genome. Essential for embryonic development.</text>
</comment>
<dbReference type="FunCoup" id="A0A803JJ01">
    <property type="interactions" value="2551"/>
</dbReference>
<feature type="compositionally biased region" description="Polar residues" evidence="14">
    <location>
        <begin position="132"/>
        <end position="142"/>
    </location>
</feature>
<dbReference type="InterPro" id="IPR035979">
    <property type="entry name" value="RBD_domain_sf"/>
</dbReference>
<dbReference type="Ensembl" id="ENSXETT00000112197">
    <property type="protein sequence ID" value="ENSXETP00000107907"/>
    <property type="gene ID" value="ENSXETG00000012648"/>
</dbReference>
<accession>A0A803JJ01</accession>
<evidence type="ECO:0000256" key="12">
    <source>
        <dbReference type="ARBA" id="ARBA00079573"/>
    </source>
</evidence>
<evidence type="ECO:0000256" key="11">
    <source>
        <dbReference type="ARBA" id="ARBA00079509"/>
    </source>
</evidence>
<dbReference type="GO" id="GO:0005654">
    <property type="term" value="C:nucleoplasm"/>
    <property type="evidence" value="ECO:0007669"/>
    <property type="project" value="UniProtKB-SubCell"/>
</dbReference>